<dbReference type="GO" id="GO:0016747">
    <property type="term" value="F:acyltransferase activity, transferring groups other than amino-acyl groups"/>
    <property type="evidence" value="ECO:0007669"/>
    <property type="project" value="InterPro"/>
</dbReference>
<dbReference type="InterPro" id="IPR002656">
    <property type="entry name" value="Acyl_transf_3_dom"/>
</dbReference>
<dbReference type="RefSeq" id="WP_234686962.1">
    <property type="nucleotide sequence ID" value="NZ_CAHPSC010000045.1"/>
</dbReference>
<dbReference type="EMBL" id="CAHPSC010000045">
    <property type="protein sequence ID" value="CAB5701283.1"/>
    <property type="molecule type" value="Genomic_DNA"/>
</dbReference>
<dbReference type="Proteomes" id="UP000834458">
    <property type="component" value="Unassembled WGS sequence"/>
</dbReference>
<sequence>MLWVIEAWRGLAALMVLWAHWGGALGWPMGPMAFAFTGVDLFFVLSGFVFAPAILQRAPVSLAAYGLRRVTRIYPAYVAALALYVALAWYAGKPLLYVPEHVLMAHVQSREMAFYYNPVFWSLPAEVSFYVLVPALGWLLAGAAARQQKWRWAVVCVLALGVRFGLLYSADGAAQNLAYVLLSHLPGLLAEFLVGVGVWRHWQLQPQATARSSALLGLAGLLGWLALAQLFGALQSASGTPDWRNGQLGLVAALCFAAMLRASLSLPATHWGLWASQWGGRMSYAMYLLHMAWLTPAVMASALWGTAAGTVLALAGLTVSCLALHWLVEEPARHWGRSLARRWER</sequence>
<feature type="transmembrane region" description="Helical" evidence="1">
    <location>
        <begin position="33"/>
        <end position="54"/>
    </location>
</feature>
<evidence type="ECO:0000259" key="2">
    <source>
        <dbReference type="Pfam" id="PF01757"/>
    </source>
</evidence>
<dbReference type="Pfam" id="PF01757">
    <property type="entry name" value="Acyl_transf_3"/>
    <property type="match status" value="1"/>
</dbReference>
<dbReference type="PANTHER" id="PTHR23028:SF53">
    <property type="entry name" value="ACYL_TRANSF_3 DOMAIN-CONTAINING PROTEIN"/>
    <property type="match status" value="1"/>
</dbReference>
<keyword evidence="1" id="KW-1133">Transmembrane helix</keyword>
<feature type="transmembrane region" description="Helical" evidence="1">
    <location>
        <begin position="127"/>
        <end position="145"/>
    </location>
</feature>
<name>A0AA35GJQ5_9BURK</name>
<reference evidence="3" key="1">
    <citation type="submission" date="2020-05" db="EMBL/GenBank/DDBJ databases">
        <authorList>
            <person name="Delgado-Blas J."/>
        </authorList>
    </citation>
    <scope>NUCLEOTIDE SEQUENCE</scope>
    <source>
        <strain evidence="3">BB1454</strain>
    </source>
</reference>
<keyword evidence="1" id="KW-0812">Transmembrane</keyword>
<feature type="transmembrane region" description="Helical" evidence="1">
    <location>
        <begin position="152"/>
        <end position="170"/>
    </location>
</feature>
<feature type="transmembrane region" description="Helical" evidence="1">
    <location>
        <begin position="214"/>
        <end position="234"/>
    </location>
</feature>
<dbReference type="GO" id="GO:0009103">
    <property type="term" value="P:lipopolysaccharide biosynthetic process"/>
    <property type="evidence" value="ECO:0007669"/>
    <property type="project" value="TreeGrafter"/>
</dbReference>
<feature type="transmembrane region" description="Helical" evidence="1">
    <location>
        <begin position="310"/>
        <end position="328"/>
    </location>
</feature>
<proteinExistence type="predicted"/>
<feature type="transmembrane region" description="Helical" evidence="1">
    <location>
        <begin position="74"/>
        <end position="92"/>
    </location>
</feature>
<feature type="transmembrane region" description="Helical" evidence="1">
    <location>
        <begin position="284"/>
        <end position="304"/>
    </location>
</feature>
<evidence type="ECO:0000256" key="1">
    <source>
        <dbReference type="SAM" id="Phobius"/>
    </source>
</evidence>
<dbReference type="InterPro" id="IPR050879">
    <property type="entry name" value="Acyltransferase_3"/>
</dbReference>
<keyword evidence="1" id="KW-0472">Membrane</keyword>
<gene>
    <name evidence="3" type="ORF">GHA_02786</name>
</gene>
<accession>A0AA35GJQ5</accession>
<feature type="transmembrane region" description="Helical" evidence="1">
    <location>
        <begin position="176"/>
        <end position="202"/>
    </location>
</feature>
<feature type="transmembrane region" description="Helical" evidence="1">
    <location>
        <begin position="7"/>
        <end position="27"/>
    </location>
</feature>
<protein>
    <submittedName>
        <fullName evidence="3">Uncharacterized protein conserved in bacteria</fullName>
    </submittedName>
</protein>
<comment type="caution">
    <text evidence="3">The sequence shown here is derived from an EMBL/GenBank/DDBJ whole genome shotgun (WGS) entry which is preliminary data.</text>
</comment>
<evidence type="ECO:0000313" key="3">
    <source>
        <dbReference type="EMBL" id="CAB5701283.1"/>
    </source>
</evidence>
<feature type="transmembrane region" description="Helical" evidence="1">
    <location>
        <begin position="246"/>
        <end position="264"/>
    </location>
</feature>
<dbReference type="AlphaFoldDB" id="A0AA35GJQ5"/>
<evidence type="ECO:0000313" key="4">
    <source>
        <dbReference type="Proteomes" id="UP000834458"/>
    </source>
</evidence>
<organism evidence="3 4">
    <name type="scientific">Comamonas aquatica</name>
    <dbReference type="NCBI Taxonomy" id="225991"/>
    <lineage>
        <taxon>Bacteria</taxon>
        <taxon>Pseudomonadati</taxon>
        <taxon>Pseudomonadota</taxon>
        <taxon>Betaproteobacteria</taxon>
        <taxon>Burkholderiales</taxon>
        <taxon>Comamonadaceae</taxon>
        <taxon>Comamonas</taxon>
    </lineage>
</organism>
<feature type="domain" description="Acyltransferase 3" evidence="2">
    <location>
        <begin position="5"/>
        <end position="326"/>
    </location>
</feature>
<dbReference type="PANTHER" id="PTHR23028">
    <property type="entry name" value="ACETYLTRANSFERASE"/>
    <property type="match status" value="1"/>
</dbReference>
<dbReference type="GO" id="GO:0016020">
    <property type="term" value="C:membrane"/>
    <property type="evidence" value="ECO:0007669"/>
    <property type="project" value="TreeGrafter"/>
</dbReference>